<dbReference type="OrthoDB" id="21615at2759"/>
<sequence length="43" mass="4761">MAGTRMGYLLVLLLIVGISKGQDDWQVGPFVKDDSVNPIMEPR</sequence>
<gene>
    <name evidence="2" type="ORF">AFUS01_LOCUS3712</name>
</gene>
<accession>A0A8J2NTF7</accession>
<dbReference type="AlphaFoldDB" id="A0A8J2NTF7"/>
<keyword evidence="3" id="KW-1185">Reference proteome</keyword>
<dbReference type="EMBL" id="CAJVCH010022456">
    <property type="protein sequence ID" value="CAG7692742.1"/>
    <property type="molecule type" value="Genomic_DNA"/>
</dbReference>
<feature type="non-terminal residue" evidence="2">
    <location>
        <position position="43"/>
    </location>
</feature>
<name>A0A8J2NTF7_9HEXA</name>
<reference evidence="2" key="1">
    <citation type="submission" date="2021-06" db="EMBL/GenBank/DDBJ databases">
        <authorList>
            <person name="Hodson N. C."/>
            <person name="Mongue J. A."/>
            <person name="Jaron S. K."/>
        </authorList>
    </citation>
    <scope>NUCLEOTIDE SEQUENCE</scope>
</reference>
<feature type="signal peptide" evidence="1">
    <location>
        <begin position="1"/>
        <end position="21"/>
    </location>
</feature>
<evidence type="ECO:0000313" key="3">
    <source>
        <dbReference type="Proteomes" id="UP000708208"/>
    </source>
</evidence>
<comment type="caution">
    <text evidence="2">The sequence shown here is derived from an EMBL/GenBank/DDBJ whole genome shotgun (WGS) entry which is preliminary data.</text>
</comment>
<evidence type="ECO:0000313" key="2">
    <source>
        <dbReference type="EMBL" id="CAG7692742.1"/>
    </source>
</evidence>
<evidence type="ECO:0000256" key="1">
    <source>
        <dbReference type="SAM" id="SignalP"/>
    </source>
</evidence>
<organism evidence="2 3">
    <name type="scientific">Allacma fusca</name>
    <dbReference type="NCBI Taxonomy" id="39272"/>
    <lineage>
        <taxon>Eukaryota</taxon>
        <taxon>Metazoa</taxon>
        <taxon>Ecdysozoa</taxon>
        <taxon>Arthropoda</taxon>
        <taxon>Hexapoda</taxon>
        <taxon>Collembola</taxon>
        <taxon>Symphypleona</taxon>
        <taxon>Sminthuridae</taxon>
        <taxon>Allacma</taxon>
    </lineage>
</organism>
<dbReference type="Proteomes" id="UP000708208">
    <property type="component" value="Unassembled WGS sequence"/>
</dbReference>
<protein>
    <submittedName>
        <fullName evidence="2">Uncharacterized protein</fullName>
    </submittedName>
</protein>
<proteinExistence type="predicted"/>
<keyword evidence="1" id="KW-0732">Signal</keyword>
<feature type="chain" id="PRO_5035263669" evidence="1">
    <location>
        <begin position="22"/>
        <end position="43"/>
    </location>
</feature>